<dbReference type="STRING" id="544711.F0U9U0"/>
<reference evidence="2" key="1">
    <citation type="submission" date="2008-07" db="EMBL/GenBank/DDBJ databases">
        <title>Annotation of Ajellomyces capsulatus strain H88.</title>
        <authorList>
            <person name="Champion M."/>
            <person name="Cuomo C."/>
            <person name="Ma L.-J."/>
            <person name="Henn M.R."/>
            <person name="Sil A."/>
            <person name="Goldman B."/>
            <person name="Young S.K."/>
            <person name="Kodira C.D."/>
            <person name="Zeng Q."/>
            <person name="Koehrsen M."/>
            <person name="Alvarado L."/>
            <person name="Berlin A."/>
            <person name="Borenstein D."/>
            <person name="Chen Z."/>
            <person name="Engels R."/>
            <person name="Freedman E."/>
            <person name="Gellesch M."/>
            <person name="Goldberg J."/>
            <person name="Griggs A."/>
            <person name="Gujja S."/>
            <person name="Heiman D."/>
            <person name="Hepburn T."/>
            <person name="Howarth C."/>
            <person name="Jen D."/>
            <person name="Larson L."/>
            <person name="Lewis B."/>
            <person name="Mehta T."/>
            <person name="Park D."/>
            <person name="Pearson M."/>
            <person name="Roberts A."/>
            <person name="Saif S."/>
            <person name="Shea T."/>
            <person name="Shenoy N."/>
            <person name="Sisk P."/>
            <person name="Stolte C."/>
            <person name="Sykes S."/>
            <person name="Walk T."/>
            <person name="White J."/>
            <person name="Yandava C."/>
            <person name="Klein B."/>
            <person name="McEwen J.G."/>
            <person name="Puccia R."/>
            <person name="Goldman G.H."/>
            <person name="Felipe M.S."/>
            <person name="Nino-Vega G."/>
            <person name="San-Blas G."/>
            <person name="Taylor J."/>
            <person name="Mendoza L."/>
            <person name="Galagan J."/>
            <person name="Nusbaum C."/>
            <person name="Birren B."/>
        </authorList>
    </citation>
    <scope>NUCLEOTIDE SEQUENCE [LARGE SCALE GENOMIC DNA]</scope>
    <source>
        <strain evidence="2">H88</strain>
    </source>
</reference>
<protein>
    <submittedName>
        <fullName evidence="1">Predicted protein</fullName>
    </submittedName>
</protein>
<evidence type="ECO:0000313" key="1">
    <source>
        <dbReference type="EMBL" id="EGC42762.1"/>
    </source>
</evidence>
<sequence>MASKQWDGKQPELAGVGFFSQVVKIIRDTSLVVKKQATPDPVVESLQPNEKAHQYTNLPGAIPTSLRQNTIARSIRGGTPAVANFSGSAIDGSMAQVGYAARIQCPQSLSENLGPVSVKQGLFALGTVPYETSIGTKMFPNITSRGIEKRFGHREYHDMGVFPQFNVRQVIPK</sequence>
<organism evidence="2">
    <name type="scientific">Ajellomyces capsulatus (strain H88)</name>
    <name type="common">Darling's disease fungus</name>
    <name type="synonym">Histoplasma capsulatum</name>
    <dbReference type="NCBI Taxonomy" id="544711"/>
    <lineage>
        <taxon>Eukaryota</taxon>
        <taxon>Fungi</taxon>
        <taxon>Dikarya</taxon>
        <taxon>Ascomycota</taxon>
        <taxon>Pezizomycotina</taxon>
        <taxon>Eurotiomycetes</taxon>
        <taxon>Eurotiomycetidae</taxon>
        <taxon>Onygenales</taxon>
        <taxon>Ajellomycetaceae</taxon>
        <taxon>Histoplasma</taxon>
    </lineage>
</organism>
<dbReference type="HOGENOM" id="CLU_1547122_0_0_1"/>
<accession>F0U9U0</accession>
<proteinExistence type="predicted"/>
<dbReference type="VEuPathDB" id="FungiDB:I7I53_09180"/>
<dbReference type="OrthoDB" id="4169526at2759"/>
<dbReference type="EMBL" id="DS990637">
    <property type="protein sequence ID" value="EGC42762.1"/>
    <property type="molecule type" value="Genomic_DNA"/>
</dbReference>
<dbReference type="AlphaFoldDB" id="F0U9U0"/>
<dbReference type="Proteomes" id="UP000008142">
    <property type="component" value="Unassembled WGS sequence"/>
</dbReference>
<dbReference type="OMA" id="REYHDMG"/>
<gene>
    <name evidence="1" type="ORF">HCEG_01977</name>
</gene>
<name>F0U9U0_AJEC8</name>
<evidence type="ECO:0000313" key="2">
    <source>
        <dbReference type="Proteomes" id="UP000008142"/>
    </source>
</evidence>